<dbReference type="PANTHER" id="PTHR21666:SF289">
    <property type="entry name" value="L-ALA--D-GLU ENDOPEPTIDASE"/>
    <property type="match status" value="1"/>
</dbReference>
<dbReference type="GO" id="GO:0004222">
    <property type="term" value="F:metalloendopeptidase activity"/>
    <property type="evidence" value="ECO:0007669"/>
    <property type="project" value="TreeGrafter"/>
</dbReference>
<accession>A0A2W7NIV4</accession>
<dbReference type="AlphaFoldDB" id="A0A2W7NIV4"/>
<keyword evidence="5" id="KW-1185">Reference proteome</keyword>
<dbReference type="Proteomes" id="UP000249239">
    <property type="component" value="Unassembled WGS sequence"/>
</dbReference>
<name>A0A2W7NIV4_9BACT</name>
<dbReference type="EMBL" id="QKZK01000004">
    <property type="protein sequence ID" value="PZX19413.1"/>
    <property type="molecule type" value="Genomic_DNA"/>
</dbReference>
<dbReference type="InterPro" id="IPR016047">
    <property type="entry name" value="M23ase_b-sheet_dom"/>
</dbReference>
<evidence type="ECO:0000313" key="5">
    <source>
        <dbReference type="Proteomes" id="UP000249239"/>
    </source>
</evidence>
<reference evidence="4 5" key="1">
    <citation type="submission" date="2018-06" db="EMBL/GenBank/DDBJ databases">
        <title>Genomic Encyclopedia of Archaeal and Bacterial Type Strains, Phase II (KMG-II): from individual species to whole genera.</title>
        <authorList>
            <person name="Goeker M."/>
        </authorList>
    </citation>
    <scope>NUCLEOTIDE SEQUENCE [LARGE SCALE GENOMIC DNA]</scope>
    <source>
        <strain evidence="4 5">DSM 6779</strain>
    </source>
</reference>
<feature type="coiled-coil region" evidence="2">
    <location>
        <begin position="193"/>
        <end position="241"/>
    </location>
</feature>
<evidence type="ECO:0000256" key="1">
    <source>
        <dbReference type="ARBA" id="ARBA00022729"/>
    </source>
</evidence>
<protein>
    <submittedName>
        <fullName evidence="4">Septal ring factor EnvC (AmiA/AmiB activator)</fullName>
    </submittedName>
</protein>
<dbReference type="InterPro" id="IPR050570">
    <property type="entry name" value="Cell_wall_metabolism_enzyme"/>
</dbReference>
<keyword evidence="2" id="KW-0175">Coiled coil</keyword>
<dbReference type="Pfam" id="PF01551">
    <property type="entry name" value="Peptidase_M23"/>
    <property type="match status" value="1"/>
</dbReference>
<proteinExistence type="predicted"/>
<organism evidence="4 5">
    <name type="scientific">Breznakibacter xylanolyticus</name>
    <dbReference type="NCBI Taxonomy" id="990"/>
    <lineage>
        <taxon>Bacteria</taxon>
        <taxon>Pseudomonadati</taxon>
        <taxon>Bacteroidota</taxon>
        <taxon>Bacteroidia</taxon>
        <taxon>Marinilabiliales</taxon>
        <taxon>Marinilabiliaceae</taxon>
        <taxon>Breznakibacter</taxon>
    </lineage>
</organism>
<dbReference type="PANTHER" id="PTHR21666">
    <property type="entry name" value="PEPTIDASE-RELATED"/>
    <property type="match status" value="1"/>
</dbReference>
<keyword evidence="1" id="KW-0732">Signal</keyword>
<dbReference type="RefSeq" id="WP_111444401.1">
    <property type="nucleotide sequence ID" value="NZ_QKZK01000004.1"/>
</dbReference>
<dbReference type="Gene3D" id="6.10.250.3150">
    <property type="match status" value="1"/>
</dbReference>
<comment type="caution">
    <text evidence="4">The sequence shown here is derived from an EMBL/GenBank/DDBJ whole genome shotgun (WGS) entry which is preliminary data.</text>
</comment>
<dbReference type="CDD" id="cd12797">
    <property type="entry name" value="M23_peptidase"/>
    <property type="match status" value="1"/>
</dbReference>
<dbReference type="OrthoDB" id="9815884at2"/>
<dbReference type="Gene3D" id="2.70.70.10">
    <property type="entry name" value="Glucose Permease (Domain IIA)"/>
    <property type="match status" value="1"/>
</dbReference>
<feature type="domain" description="M23ase beta-sheet core" evidence="3">
    <location>
        <begin position="290"/>
        <end position="382"/>
    </location>
</feature>
<evidence type="ECO:0000256" key="2">
    <source>
        <dbReference type="SAM" id="Coils"/>
    </source>
</evidence>
<evidence type="ECO:0000259" key="3">
    <source>
        <dbReference type="Pfam" id="PF01551"/>
    </source>
</evidence>
<sequence>MKLFISNKVLFISLIFFFSFSLFSQDLSKYNREKERLTREIELTGKLIDENKIQQNNAAQSVVLLNTQIQSRQQLIAAYHQQIIHYNGLIQKIDSTISALNQHIILSKREYERLIQDTYLRRHSFDFAVYLFSSESFNQAYQRYRMINEINSYRKGQVKMMSESTTIISKERDKLVLLKAQVNDLLNGVSHQTRSLETEKKVLQKSLQDLKGREKRLLSDLEVKKKQQEVLEQRIVELIRELASKSSSKGKSSDFEKNKGKLIWPVINGVVVNQYGEHEHPVLKGVMVKNNGIDIQVSQNLNVHSIFSGEVSRVVAIPGYNKAVIIRHGMFLTVYANLAEIQVKQGQKVATNDLLGVVFSSNDSSSKILHFEIWNENKKVNPLDWLKR</sequence>
<evidence type="ECO:0000313" key="4">
    <source>
        <dbReference type="EMBL" id="PZX19413.1"/>
    </source>
</evidence>
<dbReference type="InterPro" id="IPR011055">
    <property type="entry name" value="Dup_hybrid_motif"/>
</dbReference>
<gene>
    <name evidence="4" type="ORF">LX69_00680</name>
</gene>
<dbReference type="SUPFAM" id="SSF51261">
    <property type="entry name" value="Duplicated hybrid motif"/>
    <property type="match status" value="1"/>
</dbReference>
<feature type="coiled-coil region" evidence="2">
    <location>
        <begin position="20"/>
        <end position="47"/>
    </location>
</feature>